<dbReference type="RefSeq" id="WP_024097637.1">
    <property type="nucleotide sequence ID" value="NZ_CP010588.1"/>
</dbReference>
<dbReference type="AlphaFoldDB" id="A0AAC9Z9V0"/>
<sequence>MISALLSRFWGYLVAAGAFLAAIWAYGRSQKAEGRKETYIETLTDSAKRKEAGREAVEDLRGNSRPDDIEQLRRNSDRW</sequence>
<keyword evidence="2" id="KW-1133">Transmembrane helix</keyword>
<reference evidence="3 4" key="1">
    <citation type="journal article" date="2017" name="Front. Microbiol.">
        <title>Phaeobacter piscinae sp. nov., a species of the Roseobacter group and potential aquaculture probiont.</title>
        <authorList>
            <person name="Sonnenschein E.C."/>
            <person name="Phippen C.B.W."/>
            <person name="Nielsen K.F."/>
            <person name="Mateiu R.V."/>
            <person name="Melchiorsen J."/>
            <person name="Gram L."/>
            <person name="Overmann J."/>
            <person name="Freese H.M."/>
        </authorList>
    </citation>
    <scope>NUCLEOTIDE SEQUENCE [LARGE SCALE GENOMIC DNA]</scope>
    <source>
        <strain evidence="3 4">P63</strain>
    </source>
</reference>
<feature type="region of interest" description="Disordered" evidence="1">
    <location>
        <begin position="51"/>
        <end position="79"/>
    </location>
</feature>
<evidence type="ECO:0000256" key="1">
    <source>
        <dbReference type="SAM" id="MobiDB-lite"/>
    </source>
</evidence>
<dbReference type="EMBL" id="CP010784">
    <property type="protein sequence ID" value="ATF06294.1"/>
    <property type="molecule type" value="Genomic_DNA"/>
</dbReference>
<organism evidence="3 4">
    <name type="scientific">Phaeobacter gallaeciensis</name>
    <dbReference type="NCBI Taxonomy" id="60890"/>
    <lineage>
        <taxon>Bacteria</taxon>
        <taxon>Pseudomonadati</taxon>
        <taxon>Pseudomonadota</taxon>
        <taxon>Alphaproteobacteria</taxon>
        <taxon>Rhodobacterales</taxon>
        <taxon>Roseobacteraceae</taxon>
        <taxon>Phaeobacter</taxon>
    </lineage>
</organism>
<protein>
    <submittedName>
        <fullName evidence="3">Uncharacterized protein</fullName>
    </submittedName>
</protein>
<proteinExistence type="predicted"/>
<evidence type="ECO:0000256" key="2">
    <source>
        <dbReference type="SAM" id="Phobius"/>
    </source>
</evidence>
<accession>A0AAC9Z9V0</accession>
<gene>
    <name evidence="3" type="ORF">PhaeoP63_02228</name>
</gene>
<feature type="transmembrane region" description="Helical" evidence="2">
    <location>
        <begin position="6"/>
        <end position="26"/>
    </location>
</feature>
<evidence type="ECO:0000313" key="4">
    <source>
        <dbReference type="Proteomes" id="UP000217545"/>
    </source>
</evidence>
<name>A0AAC9Z9V0_9RHOB</name>
<dbReference type="Proteomes" id="UP000217545">
    <property type="component" value="Chromosome"/>
</dbReference>
<dbReference type="GeneID" id="31846623"/>
<keyword evidence="2" id="KW-0472">Membrane</keyword>
<evidence type="ECO:0000313" key="3">
    <source>
        <dbReference type="EMBL" id="ATF06294.1"/>
    </source>
</evidence>
<keyword evidence="2" id="KW-0812">Transmembrane</keyword>